<protein>
    <recommendedName>
        <fullName evidence="4">TadE-like protein</fullName>
    </recommendedName>
</protein>
<reference evidence="2 3" key="1">
    <citation type="submission" date="2016-10" db="EMBL/GenBank/DDBJ databases">
        <authorList>
            <person name="Cai Z."/>
        </authorList>
    </citation>
    <scope>NUCLEOTIDE SEQUENCE [LARGE SCALE GENOMIC DNA]</scope>
    <source>
        <strain evidence="2 3">CGMCC 1.10826</strain>
    </source>
</reference>
<proteinExistence type="predicted"/>
<keyword evidence="3" id="KW-1185">Reference proteome</keyword>
<dbReference type="Proteomes" id="UP000250222">
    <property type="component" value="Unassembled WGS sequence"/>
</dbReference>
<dbReference type="InterPro" id="IPR049790">
    <property type="entry name" value="Rv3655c/TadE"/>
</dbReference>
<feature type="signal peptide" evidence="1">
    <location>
        <begin position="1"/>
        <end position="19"/>
    </location>
</feature>
<dbReference type="EMBL" id="UETB01000002">
    <property type="protein sequence ID" value="SSA39369.1"/>
    <property type="molecule type" value="Genomic_DNA"/>
</dbReference>
<dbReference type="AlphaFoldDB" id="A0A2Y9AA34"/>
<evidence type="ECO:0008006" key="4">
    <source>
        <dbReference type="Google" id="ProtNLM"/>
    </source>
</evidence>
<evidence type="ECO:0000313" key="3">
    <source>
        <dbReference type="Proteomes" id="UP000250222"/>
    </source>
</evidence>
<evidence type="ECO:0000256" key="1">
    <source>
        <dbReference type="SAM" id="SignalP"/>
    </source>
</evidence>
<gene>
    <name evidence="2" type="ORF">SAMN05216184_102292</name>
</gene>
<accession>A0A2Y9AA34</accession>
<sequence length="102" mass="10040">MLVLPAVVMVLLVCCTLGAAVLGQVRCADAARAAARAAAIGESAAVVSSVARELAGADAEVSVETDGSWVEVVVSRAVAPGVLGAGTLEARASARAWVEPGP</sequence>
<organism evidence="2 3">
    <name type="scientific">Georgenia satyanarayanai</name>
    <dbReference type="NCBI Taxonomy" id="860221"/>
    <lineage>
        <taxon>Bacteria</taxon>
        <taxon>Bacillati</taxon>
        <taxon>Actinomycetota</taxon>
        <taxon>Actinomycetes</taxon>
        <taxon>Micrococcales</taxon>
        <taxon>Bogoriellaceae</taxon>
        <taxon>Georgenia</taxon>
    </lineage>
</organism>
<feature type="chain" id="PRO_5039566060" description="TadE-like protein" evidence="1">
    <location>
        <begin position="20"/>
        <end position="102"/>
    </location>
</feature>
<evidence type="ECO:0000313" key="2">
    <source>
        <dbReference type="EMBL" id="SSA39369.1"/>
    </source>
</evidence>
<keyword evidence="1" id="KW-0732">Signal</keyword>
<dbReference type="NCBIfam" id="NF041390">
    <property type="entry name" value="TadE_Rv3655c"/>
    <property type="match status" value="1"/>
</dbReference>
<name>A0A2Y9AA34_9MICO</name>